<proteinExistence type="predicted"/>
<dbReference type="InterPro" id="IPR035979">
    <property type="entry name" value="RBD_domain_sf"/>
</dbReference>
<name>A0A177B809_9BILA</name>
<evidence type="ECO:0000259" key="5">
    <source>
        <dbReference type="PROSITE" id="PS50102"/>
    </source>
</evidence>
<dbReference type="Pfam" id="PF00076">
    <property type="entry name" value="RRM_1"/>
    <property type="match status" value="1"/>
</dbReference>
<dbReference type="Gene3D" id="3.30.70.330">
    <property type="match status" value="1"/>
</dbReference>
<dbReference type="Proteomes" id="UP000078046">
    <property type="component" value="Unassembled WGS sequence"/>
</dbReference>
<evidence type="ECO:0000256" key="2">
    <source>
        <dbReference type="ARBA" id="ARBA00022884"/>
    </source>
</evidence>
<dbReference type="AlphaFoldDB" id="A0A177B809"/>
<dbReference type="InterPro" id="IPR012677">
    <property type="entry name" value="Nucleotide-bd_a/b_plait_sf"/>
</dbReference>
<dbReference type="OrthoDB" id="5382468at2759"/>
<dbReference type="SMART" id="SM00360">
    <property type="entry name" value="RRM"/>
    <property type="match status" value="1"/>
</dbReference>
<dbReference type="InterPro" id="IPR047131">
    <property type="entry name" value="RBFOX1-like"/>
</dbReference>
<dbReference type="PANTHER" id="PTHR15597">
    <property type="entry name" value="ATAXIN 2-BINDING PROTEIN 1-RELATED"/>
    <property type="match status" value="1"/>
</dbReference>
<keyword evidence="3" id="KW-0539">Nucleus</keyword>
<protein>
    <submittedName>
        <fullName evidence="6">Ataxin-2-binding protein 1</fullName>
    </submittedName>
</protein>
<evidence type="ECO:0000256" key="1">
    <source>
        <dbReference type="ARBA" id="ARBA00004123"/>
    </source>
</evidence>
<dbReference type="InterPro" id="IPR000504">
    <property type="entry name" value="RRM_dom"/>
</dbReference>
<sequence length="359" mass="41827">MWFGNPLNCYISLPYLQQIKINFMYANMRQPYLYLPTVNPLLMYPNIPQNPPHTVSNVTIQAKAKLNKPVDAHTEKLNESECKVIAVTKNDVSSEIETDKNSKAETPQIIAKRLHISNIPFRYVENDLKIMAEVYGKVINCEIIFNERGSKNDLEQCFSNWLISSNYTLSHFSGMNQIDLSVSEYYSPIIIFEICIIFLIKGTKFDGLIISYSQCSSGLMGFGFVTFENALDAETARKDLNGKIIEGRKIEVNDATIRSKNRKNLRRKTNYKLFENNLDEFIFQKYQKNLINSIYDPHTALYYSGQFDNMNMNKLNQSMISQMIYPNNFAEIQKYTPDKQFYNPHYAKFYKTNQRFNPY</sequence>
<evidence type="ECO:0000313" key="6">
    <source>
        <dbReference type="EMBL" id="OAF70437.1"/>
    </source>
</evidence>
<dbReference type="PANTHER" id="PTHR15597:SF22">
    <property type="entry name" value="RNA-BINDING FOX PROTEIN 1, ISOFORM H"/>
    <property type="match status" value="1"/>
</dbReference>
<feature type="domain" description="RRM" evidence="5">
    <location>
        <begin position="112"/>
        <end position="257"/>
    </location>
</feature>
<accession>A0A177B809</accession>
<keyword evidence="7" id="KW-1185">Reference proteome</keyword>
<dbReference type="EMBL" id="LWCA01000148">
    <property type="protein sequence ID" value="OAF70437.1"/>
    <property type="molecule type" value="Genomic_DNA"/>
</dbReference>
<dbReference type="GO" id="GO:0005634">
    <property type="term" value="C:nucleus"/>
    <property type="evidence" value="ECO:0007669"/>
    <property type="project" value="UniProtKB-SubCell"/>
</dbReference>
<dbReference type="GO" id="GO:0005737">
    <property type="term" value="C:cytoplasm"/>
    <property type="evidence" value="ECO:0007669"/>
    <property type="project" value="TreeGrafter"/>
</dbReference>
<comment type="subcellular location">
    <subcellularLocation>
        <location evidence="1">Nucleus</location>
    </subcellularLocation>
</comment>
<evidence type="ECO:0000256" key="3">
    <source>
        <dbReference type="ARBA" id="ARBA00023242"/>
    </source>
</evidence>
<dbReference type="GO" id="GO:0007399">
    <property type="term" value="P:nervous system development"/>
    <property type="evidence" value="ECO:0007669"/>
    <property type="project" value="InterPro"/>
</dbReference>
<reference evidence="6 7" key="1">
    <citation type="submission" date="2016-04" db="EMBL/GenBank/DDBJ databases">
        <title>The genome of Intoshia linei affirms orthonectids as highly simplified spiralians.</title>
        <authorList>
            <person name="Mikhailov K.V."/>
            <person name="Slusarev G.S."/>
            <person name="Nikitin M.A."/>
            <person name="Logacheva M.D."/>
            <person name="Penin A."/>
            <person name="Aleoshin V."/>
            <person name="Panchin Y.V."/>
        </authorList>
    </citation>
    <scope>NUCLEOTIDE SEQUENCE [LARGE SCALE GENOMIC DNA]</scope>
    <source>
        <strain evidence="6">Intl2013</strain>
        <tissue evidence="6">Whole animal</tissue>
    </source>
</reference>
<gene>
    <name evidence="6" type="ORF">A3Q56_01805</name>
</gene>
<dbReference type="PROSITE" id="PS50102">
    <property type="entry name" value="RRM"/>
    <property type="match status" value="1"/>
</dbReference>
<evidence type="ECO:0000256" key="4">
    <source>
        <dbReference type="PROSITE-ProRule" id="PRU00176"/>
    </source>
</evidence>
<comment type="caution">
    <text evidence="6">The sequence shown here is derived from an EMBL/GenBank/DDBJ whole genome shotgun (WGS) entry which is preliminary data.</text>
</comment>
<dbReference type="SUPFAM" id="SSF54928">
    <property type="entry name" value="RNA-binding domain, RBD"/>
    <property type="match status" value="1"/>
</dbReference>
<dbReference type="GO" id="GO:0003729">
    <property type="term" value="F:mRNA binding"/>
    <property type="evidence" value="ECO:0007669"/>
    <property type="project" value="TreeGrafter"/>
</dbReference>
<evidence type="ECO:0000313" key="7">
    <source>
        <dbReference type="Proteomes" id="UP000078046"/>
    </source>
</evidence>
<organism evidence="6 7">
    <name type="scientific">Intoshia linei</name>
    <dbReference type="NCBI Taxonomy" id="1819745"/>
    <lineage>
        <taxon>Eukaryota</taxon>
        <taxon>Metazoa</taxon>
        <taxon>Spiralia</taxon>
        <taxon>Lophotrochozoa</taxon>
        <taxon>Mesozoa</taxon>
        <taxon>Orthonectida</taxon>
        <taxon>Rhopaluridae</taxon>
        <taxon>Intoshia</taxon>
    </lineage>
</organism>
<keyword evidence="2 4" id="KW-0694">RNA-binding</keyword>
<dbReference type="GO" id="GO:0000381">
    <property type="term" value="P:regulation of alternative mRNA splicing, via spliceosome"/>
    <property type="evidence" value="ECO:0007669"/>
    <property type="project" value="InterPro"/>
</dbReference>